<sequence>MECRPTANKLKDWDALPSAFTSLLAAPDTNTDTESFTAFLTETPSISLICVTTHTTDAPASTHICHAHHIPVNVTDLPALCDFSFAATHRLQVERTHYNLNVLPKDIAGAIKQVRKLRYLAKNTGDQIRECEEGEDYSVSTPNRPLPSLSAQSLLMFIRRFHLHLPLLLFPPLPTPSPMEHLPLYPS</sequence>
<dbReference type="Gene3D" id="3.40.50.720">
    <property type="entry name" value="NAD(P)-binding Rossmann-like Domain"/>
    <property type="match status" value="1"/>
</dbReference>
<comment type="caution">
    <text evidence="1">The sequence shown here is derived from an EMBL/GenBank/DDBJ whole genome shotgun (WGS) entry which is preliminary data.</text>
</comment>
<keyword evidence="2" id="KW-1185">Reference proteome</keyword>
<proteinExistence type="predicted"/>
<organism evidence="1 2">
    <name type="scientific">Suillus placidus</name>
    <dbReference type="NCBI Taxonomy" id="48579"/>
    <lineage>
        <taxon>Eukaryota</taxon>
        <taxon>Fungi</taxon>
        <taxon>Dikarya</taxon>
        <taxon>Basidiomycota</taxon>
        <taxon>Agaricomycotina</taxon>
        <taxon>Agaricomycetes</taxon>
        <taxon>Agaricomycetidae</taxon>
        <taxon>Boletales</taxon>
        <taxon>Suillineae</taxon>
        <taxon>Suillaceae</taxon>
        <taxon>Suillus</taxon>
    </lineage>
</organism>
<evidence type="ECO:0000313" key="2">
    <source>
        <dbReference type="Proteomes" id="UP000714275"/>
    </source>
</evidence>
<dbReference type="AlphaFoldDB" id="A0A9P7CZA1"/>
<name>A0A9P7CZA1_9AGAM</name>
<dbReference type="OrthoDB" id="10611981at2759"/>
<dbReference type="EMBL" id="JABBWD010000053">
    <property type="protein sequence ID" value="KAG1772532.1"/>
    <property type="molecule type" value="Genomic_DNA"/>
</dbReference>
<accession>A0A9P7CZA1</accession>
<dbReference type="Proteomes" id="UP000714275">
    <property type="component" value="Unassembled WGS sequence"/>
</dbReference>
<gene>
    <name evidence="1" type="ORF">EV702DRAFT_1201558</name>
</gene>
<protein>
    <submittedName>
        <fullName evidence="1">Uncharacterized protein</fullName>
    </submittedName>
</protein>
<reference evidence="1" key="1">
    <citation type="journal article" date="2020" name="New Phytol.">
        <title>Comparative genomics reveals dynamic genome evolution in host specialist ectomycorrhizal fungi.</title>
        <authorList>
            <person name="Lofgren L.A."/>
            <person name="Nguyen N.H."/>
            <person name="Vilgalys R."/>
            <person name="Ruytinx J."/>
            <person name="Liao H.L."/>
            <person name="Branco S."/>
            <person name="Kuo A."/>
            <person name="LaButti K."/>
            <person name="Lipzen A."/>
            <person name="Andreopoulos W."/>
            <person name="Pangilinan J."/>
            <person name="Riley R."/>
            <person name="Hundley H."/>
            <person name="Na H."/>
            <person name="Barry K."/>
            <person name="Grigoriev I.V."/>
            <person name="Stajich J.E."/>
            <person name="Kennedy P.G."/>
        </authorList>
    </citation>
    <scope>NUCLEOTIDE SEQUENCE</scope>
    <source>
        <strain evidence="1">DOB743</strain>
    </source>
</reference>
<evidence type="ECO:0000313" key="1">
    <source>
        <dbReference type="EMBL" id="KAG1772532.1"/>
    </source>
</evidence>